<sequence>MADSEELLVFPDIVPDSIVRTRLWVHENSDFKDEEAISDLLGRLYDYPEDDFCLYVLREESVAPLLGAAIDNGVVSISEAKGHYYPHPKFKRDYICIKESLIRWEWEREVLLKGNMYFQHALKLTVKARREFEMQQQVAMHKAADSNPLMLQPNFMGLGVDLNKAYSWLSRKMKK</sequence>
<evidence type="ECO:0000313" key="2">
    <source>
        <dbReference type="Proteomes" id="UP001278050"/>
    </source>
</evidence>
<dbReference type="EMBL" id="JAWXXP010000001">
    <property type="protein sequence ID" value="MDX5991741.1"/>
    <property type="molecule type" value="Genomic_DNA"/>
</dbReference>
<evidence type="ECO:0000313" key="1">
    <source>
        <dbReference type="EMBL" id="MDX5991741.1"/>
    </source>
</evidence>
<protein>
    <submittedName>
        <fullName evidence="1">Uncharacterized protein</fullName>
    </submittedName>
</protein>
<name>A0ABU4Q0X6_9GAMM</name>
<keyword evidence="2" id="KW-1185">Reference proteome</keyword>
<reference evidence="1 2" key="1">
    <citation type="submission" date="2023-11" db="EMBL/GenBank/DDBJ databases">
        <title>MicrobeMod: A computational toolkit for identifying prokaryotic methylation and restriction-modification with nanopore sequencing.</title>
        <authorList>
            <person name="Crits-Christoph A."/>
            <person name="Kang S.C."/>
            <person name="Lee H."/>
            <person name="Ostrov N."/>
        </authorList>
    </citation>
    <scope>NUCLEOTIDE SEQUENCE [LARGE SCALE GENOMIC DNA]</scope>
    <source>
        <strain evidence="1 2">ATCC BAA-571</strain>
    </source>
</reference>
<gene>
    <name evidence="1" type="ORF">SIM71_06710</name>
</gene>
<accession>A0ABU4Q0X6</accession>
<organism evidence="1 2">
    <name type="scientific">Ectopseudomonas alcaliphila</name>
    <dbReference type="NCBI Taxonomy" id="101564"/>
    <lineage>
        <taxon>Bacteria</taxon>
        <taxon>Pseudomonadati</taxon>
        <taxon>Pseudomonadota</taxon>
        <taxon>Gammaproteobacteria</taxon>
        <taxon>Pseudomonadales</taxon>
        <taxon>Pseudomonadaceae</taxon>
        <taxon>Ectopseudomonas</taxon>
    </lineage>
</organism>
<dbReference type="Proteomes" id="UP001278050">
    <property type="component" value="Unassembled WGS sequence"/>
</dbReference>
<comment type="caution">
    <text evidence="1">The sequence shown here is derived from an EMBL/GenBank/DDBJ whole genome shotgun (WGS) entry which is preliminary data.</text>
</comment>
<proteinExistence type="predicted"/>
<dbReference type="RefSeq" id="WP_074675473.1">
    <property type="nucleotide sequence ID" value="NZ_CBCSET010000001.1"/>
</dbReference>